<dbReference type="Proteomes" id="UP001500888">
    <property type="component" value="Unassembled WGS sequence"/>
</dbReference>
<organism evidence="2 3">
    <name type="scientific">Sphaerisporangium flaviroseum</name>
    <dbReference type="NCBI Taxonomy" id="509199"/>
    <lineage>
        <taxon>Bacteria</taxon>
        <taxon>Bacillati</taxon>
        <taxon>Actinomycetota</taxon>
        <taxon>Actinomycetes</taxon>
        <taxon>Streptosporangiales</taxon>
        <taxon>Streptosporangiaceae</taxon>
        <taxon>Sphaerisporangium</taxon>
    </lineage>
</organism>
<dbReference type="EMBL" id="BAAAZR010000002">
    <property type="protein sequence ID" value="GAA3799918.1"/>
    <property type="molecule type" value="Genomic_DNA"/>
</dbReference>
<evidence type="ECO:0000313" key="2">
    <source>
        <dbReference type="EMBL" id="GAA3799918.1"/>
    </source>
</evidence>
<accession>A0ABP7HMW7</accession>
<feature type="compositionally biased region" description="Basic and acidic residues" evidence="1">
    <location>
        <begin position="1"/>
        <end position="24"/>
    </location>
</feature>
<feature type="region of interest" description="Disordered" evidence="1">
    <location>
        <begin position="1"/>
        <end position="93"/>
    </location>
</feature>
<sequence>MKDGFHDNRGRGPDELDTVFRDRLGGAMITPAALMQGHPTPDDGARADLPHPGHLQPHSRAGPGPRTDAGLPGRDRGVQRLAQRPRPAGPPRPHLLLAGVLWLHLVTTWYPFTSTLGSLGGRIRPAR</sequence>
<name>A0ABP7HMW7_9ACTN</name>
<keyword evidence="3" id="KW-1185">Reference proteome</keyword>
<dbReference type="Gene3D" id="3.20.20.190">
    <property type="entry name" value="Phosphatidylinositol (PI) phosphodiesterase"/>
    <property type="match status" value="1"/>
</dbReference>
<feature type="compositionally biased region" description="Basic and acidic residues" evidence="1">
    <location>
        <begin position="40"/>
        <end position="51"/>
    </location>
</feature>
<proteinExistence type="predicted"/>
<gene>
    <name evidence="2" type="ORF">GCM10022226_19270</name>
</gene>
<comment type="caution">
    <text evidence="2">The sequence shown here is derived from an EMBL/GenBank/DDBJ whole genome shotgun (WGS) entry which is preliminary data.</text>
</comment>
<evidence type="ECO:0000313" key="3">
    <source>
        <dbReference type="Proteomes" id="UP001500888"/>
    </source>
</evidence>
<evidence type="ECO:0000256" key="1">
    <source>
        <dbReference type="SAM" id="MobiDB-lite"/>
    </source>
</evidence>
<reference evidence="3" key="1">
    <citation type="journal article" date="2019" name="Int. J. Syst. Evol. Microbiol.">
        <title>The Global Catalogue of Microorganisms (GCM) 10K type strain sequencing project: providing services to taxonomists for standard genome sequencing and annotation.</title>
        <authorList>
            <consortium name="The Broad Institute Genomics Platform"/>
            <consortium name="The Broad Institute Genome Sequencing Center for Infectious Disease"/>
            <person name="Wu L."/>
            <person name="Ma J."/>
        </authorList>
    </citation>
    <scope>NUCLEOTIDE SEQUENCE [LARGE SCALE GENOMIC DNA]</scope>
    <source>
        <strain evidence="3">JCM 16908</strain>
    </source>
</reference>
<protein>
    <submittedName>
        <fullName evidence="2">Uncharacterized protein</fullName>
    </submittedName>
</protein>
<dbReference type="InterPro" id="IPR017946">
    <property type="entry name" value="PLC-like_Pdiesterase_TIM-brl"/>
</dbReference>